<dbReference type="NCBIfam" id="TIGR02225">
    <property type="entry name" value="recomb_XerD"/>
    <property type="match status" value="1"/>
</dbReference>
<dbReference type="PANTHER" id="PTHR30349">
    <property type="entry name" value="PHAGE INTEGRASE-RELATED"/>
    <property type="match status" value="1"/>
</dbReference>
<evidence type="ECO:0000256" key="10">
    <source>
        <dbReference type="ARBA" id="ARBA00023172"/>
    </source>
</evidence>
<dbReference type="PANTHER" id="PTHR30349:SF81">
    <property type="entry name" value="TYROSINE RECOMBINASE XERC"/>
    <property type="match status" value="1"/>
</dbReference>
<keyword evidence="11 12" id="KW-0131">Cell cycle</keyword>
<gene>
    <name evidence="12" type="primary">xerD</name>
    <name evidence="13" type="ORF">IV50_GL000339</name>
</gene>
<dbReference type="GO" id="GO:0006313">
    <property type="term" value="P:DNA transposition"/>
    <property type="evidence" value="ECO:0007669"/>
    <property type="project" value="UniProtKB-UniRule"/>
</dbReference>
<dbReference type="Gene3D" id="1.10.443.10">
    <property type="entry name" value="Intergrase catalytic core"/>
    <property type="match status" value="1"/>
</dbReference>
<dbReference type="PATRIC" id="fig|1629.5.peg.342"/>
<evidence type="ECO:0000256" key="2">
    <source>
        <dbReference type="ARBA" id="ARBA00006657"/>
    </source>
</evidence>
<feature type="active site" evidence="12">
    <location>
        <position position="254"/>
    </location>
</feature>
<dbReference type="SUPFAM" id="SSF56349">
    <property type="entry name" value="DNA breaking-rejoining enzymes"/>
    <property type="match status" value="1"/>
</dbReference>
<evidence type="ECO:0000256" key="3">
    <source>
        <dbReference type="ARBA" id="ARBA00010450"/>
    </source>
</evidence>
<dbReference type="Pfam" id="PF00589">
    <property type="entry name" value="Phage_integrase"/>
    <property type="match status" value="1"/>
</dbReference>
<dbReference type="GO" id="GO:0009037">
    <property type="term" value="F:tyrosine-based site-specific recombinase activity"/>
    <property type="evidence" value="ECO:0007669"/>
    <property type="project" value="UniProtKB-UniRule"/>
</dbReference>
<dbReference type="RefSeq" id="WP_057744136.1">
    <property type="nucleotide sequence ID" value="NZ_BJLU01000003.1"/>
</dbReference>
<dbReference type="GO" id="GO:0003677">
    <property type="term" value="F:DNA binding"/>
    <property type="evidence" value="ECO:0007669"/>
    <property type="project" value="UniProtKB-UniRule"/>
</dbReference>
<keyword evidence="9 12" id="KW-0238">DNA-binding</keyword>
<keyword evidence="8 12" id="KW-0229">DNA integration</keyword>
<feature type="active site" description="O-(3'-phospho-DNA)-tyrosine intermediate" evidence="12">
    <location>
        <position position="286"/>
    </location>
</feature>
<evidence type="ECO:0000256" key="9">
    <source>
        <dbReference type="ARBA" id="ARBA00023125"/>
    </source>
</evidence>
<dbReference type="CDD" id="cd00798">
    <property type="entry name" value="INT_XerDC_C"/>
    <property type="match status" value="1"/>
</dbReference>
<name>A0A0R2HCA3_WEIVI</name>
<evidence type="ECO:0000256" key="6">
    <source>
        <dbReference type="ARBA" id="ARBA00022618"/>
    </source>
</evidence>
<dbReference type="PROSITE" id="PS51900">
    <property type="entry name" value="CB"/>
    <property type="match status" value="1"/>
</dbReference>
<dbReference type="NCBIfam" id="NF001399">
    <property type="entry name" value="PRK00283.1"/>
    <property type="match status" value="1"/>
</dbReference>
<dbReference type="InterPro" id="IPR011932">
    <property type="entry name" value="Recomb_XerD"/>
</dbReference>
<dbReference type="EMBL" id="JQBM01000001">
    <property type="protein sequence ID" value="KRN47069.1"/>
    <property type="molecule type" value="Genomic_DNA"/>
</dbReference>
<sequence>MATQNEVGVYTDQLADYLHYVTVERGLSTNTRTSYRQDLVQFFHFLMHERNSMPLQDVDRFTILDFLKSLETSGKSRNSVIHMVSSLRKFFQYAYNNQWVTKNPMDQVDPPKKAQHLPAVLSVAEVDALLAVPDTNTPLGLRNRTMLEVMYATGLRVSELVNLKLDDLHLEIGLIQTIGKGDKERIIPIGDVAAHWLQRYLTEGRPFLGKQQTADVIFLNDHGRQLTRQGVWKLIKQMVQQAGITKDVSPHTLRHSFATHILENGADLRIVQELLGHADISTTQIYTHISDKRLTEVYDKSHPRA</sequence>
<reference evidence="13 14" key="1">
    <citation type="journal article" date="2015" name="Genome Announc.">
        <title>Expanding the biotechnology potential of lactobacilli through comparative genomics of 213 strains and associated genera.</title>
        <authorList>
            <person name="Sun Z."/>
            <person name="Harris H.M."/>
            <person name="McCann A."/>
            <person name="Guo C."/>
            <person name="Argimon S."/>
            <person name="Zhang W."/>
            <person name="Yang X."/>
            <person name="Jeffery I.B."/>
            <person name="Cooney J.C."/>
            <person name="Kagawa T.F."/>
            <person name="Liu W."/>
            <person name="Song Y."/>
            <person name="Salvetti E."/>
            <person name="Wrobel A."/>
            <person name="Rasinkangas P."/>
            <person name="Parkhill J."/>
            <person name="Rea M.C."/>
            <person name="O'Sullivan O."/>
            <person name="Ritari J."/>
            <person name="Douillard F.P."/>
            <person name="Paul Ross R."/>
            <person name="Yang R."/>
            <person name="Briner A.E."/>
            <person name="Felis G.E."/>
            <person name="de Vos W.M."/>
            <person name="Barrangou R."/>
            <person name="Klaenhammer T.R."/>
            <person name="Caufield P.W."/>
            <person name="Cui Y."/>
            <person name="Zhang H."/>
            <person name="O'Toole P.W."/>
        </authorList>
    </citation>
    <scope>NUCLEOTIDE SEQUENCE [LARGE SCALE GENOMIC DNA]</scope>
    <source>
        <strain evidence="13 14">DSM 20410</strain>
    </source>
</reference>
<evidence type="ECO:0000256" key="1">
    <source>
        <dbReference type="ARBA" id="ARBA00004496"/>
    </source>
</evidence>
<dbReference type="Pfam" id="PF02899">
    <property type="entry name" value="Phage_int_SAM_1"/>
    <property type="match status" value="1"/>
</dbReference>
<feature type="active site" evidence="12">
    <location>
        <position position="180"/>
    </location>
</feature>
<protein>
    <recommendedName>
        <fullName evidence="4 12">Tyrosine recombinase XerD</fullName>
    </recommendedName>
</protein>
<dbReference type="InterPro" id="IPR004107">
    <property type="entry name" value="Integrase_SAM-like_N"/>
</dbReference>
<dbReference type="HAMAP" id="MF_01808">
    <property type="entry name" value="Recomb_XerC_XerD"/>
    <property type="match status" value="1"/>
</dbReference>
<evidence type="ECO:0000313" key="13">
    <source>
        <dbReference type="EMBL" id="KRN47069.1"/>
    </source>
</evidence>
<proteinExistence type="inferred from homology"/>
<dbReference type="NCBIfam" id="NF040815">
    <property type="entry name" value="recomb_XerA_Arch"/>
    <property type="match status" value="1"/>
</dbReference>
<keyword evidence="7 12" id="KW-0159">Chromosome partition</keyword>
<feature type="active site" evidence="12">
    <location>
        <position position="156"/>
    </location>
</feature>
<evidence type="ECO:0000313" key="14">
    <source>
        <dbReference type="Proteomes" id="UP000051992"/>
    </source>
</evidence>
<accession>A0A0R2HCA3</accession>
<evidence type="ECO:0000256" key="4">
    <source>
        <dbReference type="ARBA" id="ARBA00015810"/>
    </source>
</evidence>
<dbReference type="GO" id="GO:0007059">
    <property type="term" value="P:chromosome segregation"/>
    <property type="evidence" value="ECO:0007669"/>
    <property type="project" value="UniProtKB-UniRule"/>
</dbReference>
<evidence type="ECO:0000256" key="7">
    <source>
        <dbReference type="ARBA" id="ARBA00022829"/>
    </source>
</evidence>
<keyword evidence="5 12" id="KW-0963">Cytoplasm</keyword>
<dbReference type="GO" id="GO:0005737">
    <property type="term" value="C:cytoplasm"/>
    <property type="evidence" value="ECO:0007669"/>
    <property type="project" value="UniProtKB-SubCell"/>
</dbReference>
<keyword evidence="10 12" id="KW-0233">DNA recombination</keyword>
<dbReference type="PROSITE" id="PS51898">
    <property type="entry name" value="TYR_RECOMBINASE"/>
    <property type="match status" value="1"/>
</dbReference>
<dbReference type="GO" id="GO:0051301">
    <property type="term" value="P:cell division"/>
    <property type="evidence" value="ECO:0007669"/>
    <property type="project" value="UniProtKB-UniRule"/>
</dbReference>
<dbReference type="InterPro" id="IPR002104">
    <property type="entry name" value="Integrase_catalytic"/>
</dbReference>
<comment type="subcellular location">
    <subcellularLocation>
        <location evidence="1 12">Cytoplasm</location>
    </subcellularLocation>
</comment>
<dbReference type="Proteomes" id="UP000051992">
    <property type="component" value="Unassembled WGS sequence"/>
</dbReference>
<dbReference type="HAMAP" id="MF_01807">
    <property type="entry name" value="Recomb_XerD"/>
    <property type="match status" value="1"/>
</dbReference>
<dbReference type="InterPro" id="IPR010998">
    <property type="entry name" value="Integrase_recombinase_N"/>
</dbReference>
<comment type="similarity">
    <text evidence="2">Belongs to the 'phage' integrase family. XerC subfamily.</text>
</comment>
<comment type="subunit">
    <text evidence="12">Forms a cyclic heterotetrameric complex composed of two molecules of XerC and two molecules of XerD.</text>
</comment>
<dbReference type="InterPro" id="IPR044068">
    <property type="entry name" value="CB"/>
</dbReference>
<dbReference type="InterPro" id="IPR023009">
    <property type="entry name" value="Tyrosine_recombinase_XerC/XerD"/>
</dbReference>
<dbReference type="Gene3D" id="1.10.150.130">
    <property type="match status" value="1"/>
</dbReference>
<dbReference type="AlphaFoldDB" id="A0A0R2HCA3"/>
<comment type="caution">
    <text evidence="13">The sequence shown here is derived from an EMBL/GenBank/DDBJ whole genome shotgun (WGS) entry which is preliminary data.</text>
</comment>
<keyword evidence="6 12" id="KW-0132">Cell division</keyword>
<dbReference type="NCBIfam" id="TIGR02224">
    <property type="entry name" value="recomb_XerC"/>
    <property type="match status" value="1"/>
</dbReference>
<dbReference type="InterPro" id="IPR011931">
    <property type="entry name" value="Recomb_XerC"/>
</dbReference>
<dbReference type="InterPro" id="IPR013762">
    <property type="entry name" value="Integrase-like_cat_sf"/>
</dbReference>
<comment type="function">
    <text evidence="12">Site-specific tyrosine recombinase, which acts by catalyzing the cutting and rejoining of the recombining DNA molecules. The XerC-XerD complex is essential to convert dimers of the bacterial chromosome into monomers to permit their segregation at cell division. It also contributes to the segregational stability of plasmids.</text>
</comment>
<keyword evidence="14" id="KW-1185">Reference proteome</keyword>
<dbReference type="InterPro" id="IPR011010">
    <property type="entry name" value="DNA_brk_join_enz"/>
</dbReference>
<evidence type="ECO:0000256" key="12">
    <source>
        <dbReference type="HAMAP-Rule" id="MF_01807"/>
    </source>
</evidence>
<evidence type="ECO:0000256" key="8">
    <source>
        <dbReference type="ARBA" id="ARBA00022908"/>
    </source>
</evidence>
<feature type="active site" evidence="12">
    <location>
        <position position="277"/>
    </location>
</feature>
<evidence type="ECO:0000256" key="5">
    <source>
        <dbReference type="ARBA" id="ARBA00022490"/>
    </source>
</evidence>
<dbReference type="InterPro" id="IPR050090">
    <property type="entry name" value="Tyrosine_recombinase_XerCD"/>
</dbReference>
<organism evidence="13 14">
    <name type="scientific">Weissella viridescens</name>
    <name type="common">Lactobacillus viridescens</name>
    <dbReference type="NCBI Taxonomy" id="1629"/>
    <lineage>
        <taxon>Bacteria</taxon>
        <taxon>Bacillati</taxon>
        <taxon>Bacillota</taxon>
        <taxon>Bacilli</taxon>
        <taxon>Lactobacillales</taxon>
        <taxon>Lactobacillaceae</taxon>
        <taxon>Weissella</taxon>
    </lineage>
</organism>
<feature type="active site" evidence="12">
    <location>
        <position position="251"/>
    </location>
</feature>
<dbReference type="OrthoDB" id="9801717at2"/>
<comment type="similarity">
    <text evidence="3 12">Belongs to the 'phage' integrase family. XerD subfamily.</text>
</comment>
<evidence type="ECO:0000256" key="11">
    <source>
        <dbReference type="ARBA" id="ARBA00023306"/>
    </source>
</evidence>